<accession>A0A3M7SUV7</accession>
<sequence length="120" mass="14098">MMNVNLVKCSFYLFKSPMTEHVVSVSGHVLFYLDTKVSFQLLKPKYQCITLIRIKLSFFPFFCQYFKTIAMKKKYFLKDFLKFKLAGHLNLKLNDVNIETKVKNVNRELKVVNSIKSSSI</sequence>
<gene>
    <name evidence="1" type="ORF">BpHYR1_044266</name>
</gene>
<evidence type="ECO:0000313" key="2">
    <source>
        <dbReference type="Proteomes" id="UP000276133"/>
    </source>
</evidence>
<organism evidence="1 2">
    <name type="scientific">Brachionus plicatilis</name>
    <name type="common">Marine rotifer</name>
    <name type="synonym">Brachionus muelleri</name>
    <dbReference type="NCBI Taxonomy" id="10195"/>
    <lineage>
        <taxon>Eukaryota</taxon>
        <taxon>Metazoa</taxon>
        <taxon>Spiralia</taxon>
        <taxon>Gnathifera</taxon>
        <taxon>Rotifera</taxon>
        <taxon>Eurotatoria</taxon>
        <taxon>Monogononta</taxon>
        <taxon>Pseudotrocha</taxon>
        <taxon>Ploima</taxon>
        <taxon>Brachionidae</taxon>
        <taxon>Brachionus</taxon>
    </lineage>
</organism>
<name>A0A3M7SUV7_BRAPC</name>
<dbReference type="Proteomes" id="UP000276133">
    <property type="component" value="Unassembled WGS sequence"/>
</dbReference>
<keyword evidence="2" id="KW-1185">Reference proteome</keyword>
<dbReference type="EMBL" id="REGN01000731">
    <property type="protein sequence ID" value="RNA39611.1"/>
    <property type="molecule type" value="Genomic_DNA"/>
</dbReference>
<evidence type="ECO:0000313" key="1">
    <source>
        <dbReference type="EMBL" id="RNA39611.1"/>
    </source>
</evidence>
<protein>
    <submittedName>
        <fullName evidence="1">Uncharacterized protein</fullName>
    </submittedName>
</protein>
<proteinExistence type="predicted"/>
<dbReference type="AlphaFoldDB" id="A0A3M7SUV7"/>
<comment type="caution">
    <text evidence="1">The sequence shown here is derived from an EMBL/GenBank/DDBJ whole genome shotgun (WGS) entry which is preliminary data.</text>
</comment>
<reference evidence="1 2" key="1">
    <citation type="journal article" date="2018" name="Sci. Rep.">
        <title>Genomic signatures of local adaptation to the degree of environmental predictability in rotifers.</title>
        <authorList>
            <person name="Franch-Gras L."/>
            <person name="Hahn C."/>
            <person name="Garcia-Roger E.M."/>
            <person name="Carmona M.J."/>
            <person name="Serra M."/>
            <person name="Gomez A."/>
        </authorList>
    </citation>
    <scope>NUCLEOTIDE SEQUENCE [LARGE SCALE GENOMIC DNA]</scope>
    <source>
        <strain evidence="1">HYR1</strain>
    </source>
</reference>